<name>A0A1D8G0D0_9ACTN</name>
<dbReference type="PANTHER" id="PTHR43190:SF3">
    <property type="entry name" value="N-ACETYL-D-GLUCOSAMINE KINASE"/>
    <property type="match status" value="1"/>
</dbReference>
<protein>
    <submittedName>
        <fullName evidence="3">BadF/BadG/BcrA/BcrD ATPase family protein</fullName>
    </submittedName>
</protein>
<feature type="compositionally biased region" description="Gly residues" evidence="1">
    <location>
        <begin position="91"/>
        <end position="122"/>
    </location>
</feature>
<evidence type="ECO:0000313" key="3">
    <source>
        <dbReference type="EMBL" id="AOT58911.1"/>
    </source>
</evidence>
<dbReference type="RefSeq" id="WP_237282165.1">
    <property type="nucleotide sequence ID" value="NZ_CP017316.1"/>
</dbReference>
<evidence type="ECO:0000256" key="1">
    <source>
        <dbReference type="SAM" id="MobiDB-lite"/>
    </source>
</evidence>
<keyword evidence="4" id="KW-1185">Reference proteome</keyword>
<dbReference type="Gene3D" id="3.30.420.40">
    <property type="match status" value="2"/>
</dbReference>
<dbReference type="KEGG" id="srn:A4G23_01734"/>
<evidence type="ECO:0000259" key="2">
    <source>
        <dbReference type="Pfam" id="PF01869"/>
    </source>
</evidence>
<accession>A0A1D8G0D0</accession>
<dbReference type="SUPFAM" id="SSF53067">
    <property type="entry name" value="Actin-like ATPase domain"/>
    <property type="match status" value="2"/>
</dbReference>
<dbReference type="STRING" id="285473.A4G23_01734"/>
<dbReference type="Proteomes" id="UP000095349">
    <property type="component" value="Chromosome"/>
</dbReference>
<dbReference type="InterPro" id="IPR002731">
    <property type="entry name" value="ATPase_BadF"/>
</dbReference>
<evidence type="ECO:0000313" key="4">
    <source>
        <dbReference type="Proteomes" id="UP000095349"/>
    </source>
</evidence>
<feature type="region of interest" description="Disordered" evidence="1">
    <location>
        <begin position="91"/>
        <end position="123"/>
    </location>
</feature>
<organism evidence="3 4">
    <name type="scientific">Streptomyces rubrolavendulae</name>
    <dbReference type="NCBI Taxonomy" id="285473"/>
    <lineage>
        <taxon>Bacteria</taxon>
        <taxon>Bacillati</taxon>
        <taxon>Actinomycetota</taxon>
        <taxon>Actinomycetes</taxon>
        <taxon>Kitasatosporales</taxon>
        <taxon>Streptomycetaceae</taxon>
        <taxon>Streptomyces</taxon>
    </lineage>
</organism>
<feature type="domain" description="ATPase BadF/BadG/BcrA/BcrD type" evidence="2">
    <location>
        <begin position="12"/>
        <end position="367"/>
    </location>
</feature>
<sequence>MGVTTADAVLAVDAGNSKTDVALVGVDGTVLGTGRGGGFRPQAVGTEAAVDVLAAAVAQAMRGAGAVADTGAGVLPGVGVGGVSGAGAGAGGGPGAGTAGGGPGAGRPGAGGPRAGGHGAGRSGRVVREVHVSACLANADLPVEEDELARALEARGWGGSVRVRNDTFAVLRAGVDEPRGVAVVCGAGINCVGMLPDGRTARFPALGRLSGDWGGGGGLADEALWHAARAEDGRGAPTELARALPAHFGLDSMYALIEALHLGRVPDARRHELAPVVFAVGAAGDPVARALVERLADEVVTMAVVALGRLGLRDATEPVPVVLGGGVLAAGHAELNGRVTELLRERAPGASPRVVEAPPVLGAALLGLDDVGARGAAGEALRAWFTPGLEPSGNRRCSPRRGIE</sequence>
<reference evidence="3 4" key="1">
    <citation type="submission" date="2016-09" db="EMBL/GenBank/DDBJ databases">
        <title>Streptomyces rubrolavendulae MJM4426 Genome sequencing and assembly.</title>
        <authorList>
            <person name="Kim J.-G."/>
        </authorList>
    </citation>
    <scope>NUCLEOTIDE SEQUENCE [LARGE SCALE GENOMIC DNA]</scope>
    <source>
        <strain evidence="3 4">MJM4426</strain>
    </source>
</reference>
<dbReference type="PATRIC" id="fig|285473.5.peg.1799"/>
<dbReference type="PANTHER" id="PTHR43190">
    <property type="entry name" value="N-ACETYL-D-GLUCOSAMINE KINASE"/>
    <property type="match status" value="1"/>
</dbReference>
<dbReference type="EMBL" id="CP017316">
    <property type="protein sequence ID" value="AOT58911.1"/>
    <property type="molecule type" value="Genomic_DNA"/>
</dbReference>
<dbReference type="InterPro" id="IPR043129">
    <property type="entry name" value="ATPase_NBD"/>
</dbReference>
<dbReference type="InterPro" id="IPR052519">
    <property type="entry name" value="Euk-type_GlcNAc_Kinase"/>
</dbReference>
<proteinExistence type="predicted"/>
<dbReference type="AlphaFoldDB" id="A0A1D8G0D0"/>
<dbReference type="Pfam" id="PF01869">
    <property type="entry name" value="BcrAD_BadFG"/>
    <property type="match status" value="1"/>
</dbReference>
<gene>
    <name evidence="3" type="ORF">A4G23_01734</name>
</gene>